<protein>
    <recommendedName>
        <fullName evidence="2">HTH cro/C1-type domain-containing protein</fullName>
    </recommendedName>
</protein>
<dbReference type="PANTHER" id="PTHR46797">
    <property type="entry name" value="HTH-TYPE TRANSCRIPTIONAL REGULATOR"/>
    <property type="match status" value="1"/>
</dbReference>
<reference evidence="3" key="1">
    <citation type="journal article" date="2014" name="Int. J. Syst. Evol. Microbiol.">
        <title>Complete genome sequence of Corynebacterium casei LMG S-19264T (=DSM 44701T), isolated from a smear-ripened cheese.</title>
        <authorList>
            <consortium name="US DOE Joint Genome Institute (JGI-PGF)"/>
            <person name="Walter F."/>
            <person name="Albersmeier A."/>
            <person name="Kalinowski J."/>
            <person name="Ruckert C."/>
        </authorList>
    </citation>
    <scope>NUCLEOTIDE SEQUENCE</scope>
    <source>
        <strain evidence="3">CGMCC 1.6333</strain>
    </source>
</reference>
<sequence length="85" mass="9837">MENPKLLEEELGKYLRLRRKAFDLKQAEVAEKAKLSVTYLSQIENGSSSPSFITLLKLVEPLKIDLGDLYKQFKPLIDQIKEKEE</sequence>
<dbReference type="InterPro" id="IPR001387">
    <property type="entry name" value="Cro/C1-type_HTH"/>
</dbReference>
<dbReference type="GO" id="GO:0003700">
    <property type="term" value="F:DNA-binding transcription factor activity"/>
    <property type="evidence" value="ECO:0007669"/>
    <property type="project" value="TreeGrafter"/>
</dbReference>
<evidence type="ECO:0000259" key="2">
    <source>
        <dbReference type="PROSITE" id="PS50943"/>
    </source>
</evidence>
<dbReference type="GO" id="GO:0003677">
    <property type="term" value="F:DNA binding"/>
    <property type="evidence" value="ECO:0007669"/>
    <property type="project" value="UniProtKB-KW"/>
</dbReference>
<dbReference type="Pfam" id="PF01381">
    <property type="entry name" value="HTH_3"/>
    <property type="match status" value="1"/>
</dbReference>
<dbReference type="InterPro" id="IPR010982">
    <property type="entry name" value="Lambda_DNA-bd_dom_sf"/>
</dbReference>
<gene>
    <name evidence="3" type="ORF">GCM10011351_17490</name>
</gene>
<evidence type="ECO:0000313" key="4">
    <source>
        <dbReference type="Proteomes" id="UP000618460"/>
    </source>
</evidence>
<dbReference type="EMBL" id="BMLG01000008">
    <property type="protein sequence ID" value="GGM31794.1"/>
    <property type="molecule type" value="Genomic_DNA"/>
</dbReference>
<dbReference type="SMART" id="SM00530">
    <property type="entry name" value="HTH_XRE"/>
    <property type="match status" value="1"/>
</dbReference>
<dbReference type="SUPFAM" id="SSF47413">
    <property type="entry name" value="lambda repressor-like DNA-binding domains"/>
    <property type="match status" value="1"/>
</dbReference>
<dbReference type="CDD" id="cd00093">
    <property type="entry name" value="HTH_XRE"/>
    <property type="match status" value="1"/>
</dbReference>
<evidence type="ECO:0000256" key="1">
    <source>
        <dbReference type="ARBA" id="ARBA00023125"/>
    </source>
</evidence>
<dbReference type="PANTHER" id="PTHR46797:SF1">
    <property type="entry name" value="METHYLPHOSPHONATE SYNTHASE"/>
    <property type="match status" value="1"/>
</dbReference>
<keyword evidence="4" id="KW-1185">Reference proteome</keyword>
<dbReference type="GO" id="GO:0005829">
    <property type="term" value="C:cytosol"/>
    <property type="evidence" value="ECO:0007669"/>
    <property type="project" value="TreeGrafter"/>
</dbReference>
<comment type="caution">
    <text evidence="3">The sequence shown here is derived from an EMBL/GenBank/DDBJ whole genome shotgun (WGS) entry which is preliminary data.</text>
</comment>
<dbReference type="Gene3D" id="1.10.260.40">
    <property type="entry name" value="lambda repressor-like DNA-binding domains"/>
    <property type="match status" value="1"/>
</dbReference>
<dbReference type="RefSeq" id="WP_162879177.1">
    <property type="nucleotide sequence ID" value="NZ_BMLG01000008.1"/>
</dbReference>
<dbReference type="Proteomes" id="UP000618460">
    <property type="component" value="Unassembled WGS sequence"/>
</dbReference>
<proteinExistence type="predicted"/>
<evidence type="ECO:0000313" key="3">
    <source>
        <dbReference type="EMBL" id="GGM31794.1"/>
    </source>
</evidence>
<accession>A0A917TPC9</accession>
<dbReference type="PROSITE" id="PS50943">
    <property type="entry name" value="HTH_CROC1"/>
    <property type="match status" value="1"/>
</dbReference>
<organism evidence="3 4">
    <name type="scientific">Paraliobacillus quinghaiensis</name>
    <dbReference type="NCBI Taxonomy" id="470815"/>
    <lineage>
        <taxon>Bacteria</taxon>
        <taxon>Bacillati</taxon>
        <taxon>Bacillota</taxon>
        <taxon>Bacilli</taxon>
        <taxon>Bacillales</taxon>
        <taxon>Bacillaceae</taxon>
        <taxon>Paraliobacillus</taxon>
    </lineage>
</organism>
<dbReference type="AlphaFoldDB" id="A0A917TPC9"/>
<keyword evidence="1" id="KW-0238">DNA-binding</keyword>
<dbReference type="InterPro" id="IPR050807">
    <property type="entry name" value="TransReg_Diox_bact_type"/>
</dbReference>
<feature type="domain" description="HTH cro/C1-type" evidence="2">
    <location>
        <begin position="15"/>
        <end position="69"/>
    </location>
</feature>
<name>A0A917TPC9_9BACI</name>
<reference evidence="3" key="2">
    <citation type="submission" date="2020-09" db="EMBL/GenBank/DDBJ databases">
        <authorList>
            <person name="Sun Q."/>
            <person name="Zhou Y."/>
        </authorList>
    </citation>
    <scope>NUCLEOTIDE SEQUENCE</scope>
    <source>
        <strain evidence="3">CGMCC 1.6333</strain>
    </source>
</reference>